<protein>
    <submittedName>
        <fullName evidence="1">Diguanylate cyclase with PAS/PAC sensor</fullName>
    </submittedName>
</protein>
<evidence type="ECO:0000313" key="1">
    <source>
        <dbReference type="EMBL" id="EKC66188.1"/>
    </source>
</evidence>
<organism evidence="1">
    <name type="scientific">human gut metagenome</name>
    <dbReference type="NCBI Taxonomy" id="408170"/>
    <lineage>
        <taxon>unclassified sequences</taxon>
        <taxon>metagenomes</taxon>
        <taxon>organismal metagenomes</taxon>
    </lineage>
</organism>
<name>K1T9C4_9ZZZZ</name>
<dbReference type="AlphaFoldDB" id="K1T9C4"/>
<proteinExistence type="predicted"/>
<sequence>MQEFTLEQIGMQVTALQNFFDQVTLIDPLAQAEVDPATLRATGHADAVPVLNADGRGWQPILGEDTGFVFYQNIQVEQRPFVLAATYFLTADLPANDREANALLRLLGQYREEMRRDYVT</sequence>
<reference evidence="1" key="1">
    <citation type="journal article" date="2013" name="Environ. Microbiol.">
        <title>Microbiota from the distal guts of lean and obese adolescents exhibit partial functional redundancy besides clear differences in community structure.</title>
        <authorList>
            <person name="Ferrer M."/>
            <person name="Ruiz A."/>
            <person name="Lanza F."/>
            <person name="Haange S.B."/>
            <person name="Oberbach A."/>
            <person name="Till H."/>
            <person name="Bargiela R."/>
            <person name="Campoy C."/>
            <person name="Segura M.T."/>
            <person name="Richter M."/>
            <person name="von Bergen M."/>
            <person name="Seifert J."/>
            <person name="Suarez A."/>
        </authorList>
    </citation>
    <scope>NUCLEOTIDE SEQUENCE</scope>
</reference>
<accession>K1T9C4</accession>
<comment type="caution">
    <text evidence="1">The sequence shown here is derived from an EMBL/GenBank/DDBJ whole genome shotgun (WGS) entry which is preliminary data.</text>
</comment>
<dbReference type="EMBL" id="AJWZ01004173">
    <property type="protein sequence ID" value="EKC66188.1"/>
    <property type="molecule type" value="Genomic_DNA"/>
</dbReference>
<feature type="non-terminal residue" evidence="1">
    <location>
        <position position="120"/>
    </location>
</feature>
<gene>
    <name evidence="1" type="ORF">OBE_06068</name>
</gene>